<keyword evidence="10" id="KW-1015">Disulfide bond</keyword>
<dbReference type="GO" id="GO:0004181">
    <property type="term" value="F:metallocarboxypeptidase activity"/>
    <property type="evidence" value="ECO:0007669"/>
    <property type="project" value="InterPro"/>
</dbReference>
<evidence type="ECO:0000256" key="1">
    <source>
        <dbReference type="ARBA" id="ARBA00001947"/>
    </source>
</evidence>
<comment type="similarity">
    <text evidence="2 11">Belongs to the peptidase M14 family.</text>
</comment>
<organism evidence="14 15">
    <name type="scientific">Clohesyomyces aquaticus</name>
    <dbReference type="NCBI Taxonomy" id="1231657"/>
    <lineage>
        <taxon>Eukaryota</taxon>
        <taxon>Fungi</taxon>
        <taxon>Dikarya</taxon>
        <taxon>Ascomycota</taxon>
        <taxon>Pezizomycotina</taxon>
        <taxon>Dothideomycetes</taxon>
        <taxon>Pleosporomycetidae</taxon>
        <taxon>Pleosporales</taxon>
        <taxon>Lindgomycetaceae</taxon>
        <taxon>Clohesyomyces</taxon>
    </lineage>
</organism>
<dbReference type="AlphaFoldDB" id="A0A1Y2A8G5"/>
<proteinExistence type="inferred from homology"/>
<evidence type="ECO:0000259" key="13">
    <source>
        <dbReference type="PROSITE" id="PS52035"/>
    </source>
</evidence>
<evidence type="ECO:0000256" key="4">
    <source>
        <dbReference type="ARBA" id="ARBA00022670"/>
    </source>
</evidence>
<reference evidence="14 15" key="1">
    <citation type="submission" date="2016-07" db="EMBL/GenBank/DDBJ databases">
        <title>Pervasive Adenine N6-methylation of Active Genes in Fungi.</title>
        <authorList>
            <consortium name="DOE Joint Genome Institute"/>
            <person name="Mondo S.J."/>
            <person name="Dannebaum R.O."/>
            <person name="Kuo R.C."/>
            <person name="Labutti K."/>
            <person name="Haridas S."/>
            <person name="Kuo A."/>
            <person name="Salamov A."/>
            <person name="Ahrendt S.R."/>
            <person name="Lipzen A."/>
            <person name="Sullivan W."/>
            <person name="Andreopoulos W.B."/>
            <person name="Clum A."/>
            <person name="Lindquist E."/>
            <person name="Daum C."/>
            <person name="Ramamoorthy G.K."/>
            <person name="Gryganskyi A."/>
            <person name="Culley D."/>
            <person name="Magnuson J.K."/>
            <person name="James T.Y."/>
            <person name="O'Malley M.A."/>
            <person name="Stajich J.E."/>
            <person name="Spatafora J.W."/>
            <person name="Visel A."/>
            <person name="Grigoriev I.V."/>
        </authorList>
    </citation>
    <scope>NUCLEOTIDE SEQUENCE [LARGE SCALE GENOMIC DNA]</scope>
    <source>
        <strain evidence="14 15">CBS 115471</strain>
    </source>
</reference>
<dbReference type="STRING" id="1231657.A0A1Y2A8G5"/>
<name>A0A1Y2A8G5_9PLEO</name>
<feature type="active site" description="Proton donor/acceptor" evidence="11">
    <location>
        <position position="387"/>
    </location>
</feature>
<dbReference type="GO" id="GO:0006508">
    <property type="term" value="P:proteolysis"/>
    <property type="evidence" value="ECO:0007669"/>
    <property type="project" value="UniProtKB-KW"/>
</dbReference>
<keyword evidence="4" id="KW-0645">Protease</keyword>
<accession>A0A1Y2A8G5</accession>
<feature type="chain" id="PRO_5012282320" description="Peptidase M14 domain-containing protein" evidence="12">
    <location>
        <begin position="17"/>
        <end position="431"/>
    </location>
</feature>
<evidence type="ECO:0000313" key="14">
    <source>
        <dbReference type="EMBL" id="ORY18822.1"/>
    </source>
</evidence>
<keyword evidence="9" id="KW-0482">Metalloprotease</keyword>
<keyword evidence="15" id="KW-1185">Reference proteome</keyword>
<comment type="cofactor">
    <cofactor evidence="1">
        <name>Zn(2+)</name>
        <dbReference type="ChEBI" id="CHEBI:29105"/>
    </cofactor>
</comment>
<keyword evidence="7" id="KW-0378">Hydrolase</keyword>
<dbReference type="Gene3D" id="3.30.70.340">
    <property type="entry name" value="Metallocarboxypeptidase-like"/>
    <property type="match status" value="1"/>
</dbReference>
<dbReference type="OrthoDB" id="3626597at2759"/>
<keyword evidence="8" id="KW-0862">Zinc</keyword>
<sequence length="431" mass="48881">MRFLFLLTSYISLVVSLAPRETGSVSYDGYQVFRVNTGNHLSSVLEKLSNLKFDKWEETPKNIDIVLPPDQVAAFEALGFDAQVMHKNLGDAIAVEAPSGSAKKRSVNDPSWFNNYQTYDNHVRYFMDLQAAFPKNSKLISAGKSYEGREIYGLHLWGKDGPGKPAVIYHGTVHAREWIATPVVEYITLQVLNEYRNSNGNTPYPSLGSYDFYIFPIVNPDGFLYSQKTDRLWRKNRQPGPNNSPCYGRDINRNWEYSWHAHDRGSSPNPCEDTYRGEAPLDAPETKALDTYMRKIRDRQGIKLFIDWHSYAQSLLCPFGSNETLYAPSLGQWLTGLSWTSDAIYYNGAYNTTFVYGPSGATLYSTTGSSLDHMYVVGRAEWSYTFELRDKSGGFVLSPDQIRPSAIEQWEGQKQLWALLDQVFFDGIGDV</sequence>
<dbReference type="CDD" id="cd03860">
    <property type="entry name" value="M14_CP_A-B_like"/>
    <property type="match status" value="1"/>
</dbReference>
<evidence type="ECO:0000256" key="6">
    <source>
        <dbReference type="ARBA" id="ARBA00022729"/>
    </source>
</evidence>
<evidence type="ECO:0000313" key="15">
    <source>
        <dbReference type="Proteomes" id="UP000193144"/>
    </source>
</evidence>
<evidence type="ECO:0000256" key="8">
    <source>
        <dbReference type="ARBA" id="ARBA00022833"/>
    </source>
</evidence>
<dbReference type="InterPro" id="IPR000834">
    <property type="entry name" value="Peptidase_M14"/>
</dbReference>
<evidence type="ECO:0000256" key="3">
    <source>
        <dbReference type="ARBA" id="ARBA00022645"/>
    </source>
</evidence>
<keyword evidence="5" id="KW-0479">Metal-binding</keyword>
<dbReference type="GO" id="GO:0008270">
    <property type="term" value="F:zinc ion binding"/>
    <property type="evidence" value="ECO:0007669"/>
    <property type="project" value="InterPro"/>
</dbReference>
<dbReference type="EMBL" id="MCFA01000005">
    <property type="protein sequence ID" value="ORY18822.1"/>
    <property type="molecule type" value="Genomic_DNA"/>
</dbReference>
<dbReference type="SUPFAM" id="SSF54897">
    <property type="entry name" value="Protease propeptides/inhibitors"/>
    <property type="match status" value="1"/>
</dbReference>
<keyword evidence="3" id="KW-0121">Carboxypeptidase</keyword>
<evidence type="ECO:0000256" key="12">
    <source>
        <dbReference type="SAM" id="SignalP"/>
    </source>
</evidence>
<feature type="signal peptide" evidence="12">
    <location>
        <begin position="1"/>
        <end position="16"/>
    </location>
</feature>
<dbReference type="Pfam" id="PF00246">
    <property type="entry name" value="Peptidase_M14"/>
    <property type="match status" value="1"/>
</dbReference>
<dbReference type="FunFam" id="3.40.630.10:FF:000084">
    <property type="entry name" value="Carboxypeptidase B2"/>
    <property type="match status" value="1"/>
</dbReference>
<keyword evidence="6 12" id="KW-0732">Signal</keyword>
<evidence type="ECO:0000256" key="11">
    <source>
        <dbReference type="PROSITE-ProRule" id="PRU01379"/>
    </source>
</evidence>
<evidence type="ECO:0000256" key="9">
    <source>
        <dbReference type="ARBA" id="ARBA00023049"/>
    </source>
</evidence>
<evidence type="ECO:0000256" key="7">
    <source>
        <dbReference type="ARBA" id="ARBA00022801"/>
    </source>
</evidence>
<feature type="domain" description="Peptidase M14" evidence="13">
    <location>
        <begin position="115"/>
        <end position="420"/>
    </location>
</feature>
<dbReference type="SMART" id="SM00631">
    <property type="entry name" value="Zn_pept"/>
    <property type="match status" value="1"/>
</dbReference>
<gene>
    <name evidence="14" type="ORF">BCR34DRAFT_596037</name>
</gene>
<dbReference type="InterPro" id="IPR057246">
    <property type="entry name" value="CARBOXYPEPT_ZN_1"/>
</dbReference>
<evidence type="ECO:0000256" key="2">
    <source>
        <dbReference type="ARBA" id="ARBA00005988"/>
    </source>
</evidence>
<dbReference type="Proteomes" id="UP000193144">
    <property type="component" value="Unassembled WGS sequence"/>
</dbReference>
<evidence type="ECO:0000256" key="5">
    <source>
        <dbReference type="ARBA" id="ARBA00022723"/>
    </source>
</evidence>
<dbReference type="PROSITE" id="PS52035">
    <property type="entry name" value="PEPTIDASE_M14"/>
    <property type="match status" value="1"/>
</dbReference>
<protein>
    <recommendedName>
        <fullName evidence="13">Peptidase M14 domain-containing protein</fullName>
    </recommendedName>
</protein>
<dbReference type="SUPFAM" id="SSF53187">
    <property type="entry name" value="Zn-dependent exopeptidases"/>
    <property type="match status" value="1"/>
</dbReference>
<dbReference type="PANTHER" id="PTHR11705:SF143">
    <property type="entry name" value="SLL0236 PROTEIN"/>
    <property type="match status" value="1"/>
</dbReference>
<dbReference type="PROSITE" id="PS00132">
    <property type="entry name" value="CARBOXYPEPT_ZN_1"/>
    <property type="match status" value="1"/>
</dbReference>
<dbReference type="InterPro" id="IPR036990">
    <property type="entry name" value="M14A-like_propep"/>
</dbReference>
<dbReference type="PANTHER" id="PTHR11705">
    <property type="entry name" value="PROTEASE FAMILY M14 CARBOXYPEPTIDASE A,B"/>
    <property type="match status" value="1"/>
</dbReference>
<dbReference type="PRINTS" id="PR00765">
    <property type="entry name" value="CRBOXYPTASEA"/>
</dbReference>
<dbReference type="Gene3D" id="3.40.630.10">
    <property type="entry name" value="Zn peptidases"/>
    <property type="match status" value="1"/>
</dbReference>
<evidence type="ECO:0000256" key="10">
    <source>
        <dbReference type="ARBA" id="ARBA00023157"/>
    </source>
</evidence>
<comment type="caution">
    <text evidence="14">The sequence shown here is derived from an EMBL/GenBank/DDBJ whole genome shotgun (WGS) entry which is preliminary data.</text>
</comment>